<dbReference type="Gene3D" id="3.30.1490.20">
    <property type="entry name" value="ATP-grasp fold, A domain"/>
    <property type="match status" value="1"/>
</dbReference>
<dbReference type="Pfam" id="PF02955">
    <property type="entry name" value="GSH-S_ATP"/>
    <property type="match status" value="1"/>
</dbReference>
<proteinExistence type="inferred from homology"/>
<comment type="cofactor">
    <cofactor evidence="1">
        <name>Mn(2+)</name>
        <dbReference type="ChEBI" id="CHEBI:29035"/>
    </cofactor>
</comment>
<dbReference type="PANTHER" id="PTHR21621">
    <property type="entry name" value="RIBOSOMAL PROTEIN S6 MODIFICATION PROTEIN"/>
    <property type="match status" value="1"/>
</dbReference>
<keyword evidence="4 10" id="KW-0317">Glutathione biosynthesis</keyword>
<dbReference type="InterPro" id="IPR016185">
    <property type="entry name" value="PreATP-grasp_dom_sf"/>
</dbReference>
<evidence type="ECO:0000256" key="1">
    <source>
        <dbReference type="ARBA" id="ARBA00001936"/>
    </source>
</evidence>
<evidence type="ECO:0000313" key="12">
    <source>
        <dbReference type="EMBL" id="ABM61711.1"/>
    </source>
</evidence>
<keyword evidence="13" id="KW-1185">Reference proteome</keyword>
<dbReference type="STRING" id="349124.Hhal_0935"/>
<keyword evidence="7 10" id="KW-0067">ATP-binding</keyword>
<dbReference type="RefSeq" id="WP_011813734.1">
    <property type="nucleotide sequence ID" value="NC_008789.1"/>
</dbReference>
<dbReference type="Proteomes" id="UP000000647">
    <property type="component" value="Chromosome"/>
</dbReference>
<gene>
    <name evidence="10" type="primary">gshB</name>
    <name evidence="12" type="ordered locus">Hhal_0935</name>
</gene>
<dbReference type="InterPro" id="IPR004215">
    <property type="entry name" value="GSHS_N"/>
</dbReference>
<dbReference type="EC" id="6.3.2.3" evidence="10"/>
<dbReference type="EMBL" id="CP000544">
    <property type="protein sequence ID" value="ABM61711.1"/>
    <property type="molecule type" value="Genomic_DNA"/>
</dbReference>
<keyword evidence="3 10" id="KW-0436">Ligase</keyword>
<evidence type="ECO:0000256" key="2">
    <source>
        <dbReference type="ARBA" id="ARBA00001946"/>
    </source>
</evidence>
<evidence type="ECO:0000256" key="10">
    <source>
        <dbReference type="HAMAP-Rule" id="MF_00162"/>
    </source>
</evidence>
<keyword evidence="8" id="KW-0460">Magnesium</keyword>
<name>A1WVJ9_HALHL</name>
<evidence type="ECO:0000256" key="3">
    <source>
        <dbReference type="ARBA" id="ARBA00022598"/>
    </source>
</evidence>
<dbReference type="GO" id="GO:0004363">
    <property type="term" value="F:glutathione synthase activity"/>
    <property type="evidence" value="ECO:0007669"/>
    <property type="project" value="UniProtKB-UniRule"/>
</dbReference>
<keyword evidence="5" id="KW-0479">Metal-binding</keyword>
<keyword evidence="6 10" id="KW-0547">Nucleotide-binding</keyword>
<keyword evidence="9" id="KW-0464">Manganese</keyword>
<evidence type="ECO:0000256" key="8">
    <source>
        <dbReference type="ARBA" id="ARBA00022842"/>
    </source>
</evidence>
<dbReference type="FunFam" id="3.40.50.20:FF:000009">
    <property type="entry name" value="Glutathione synthetase"/>
    <property type="match status" value="1"/>
</dbReference>
<reference evidence="13" key="1">
    <citation type="submission" date="2006-12" db="EMBL/GenBank/DDBJ databases">
        <title>Complete sequence of Halorhodospira halophila SL1.</title>
        <authorList>
            <consortium name="US DOE Joint Genome Institute"/>
            <person name="Copeland A."/>
            <person name="Lucas S."/>
            <person name="Lapidus A."/>
            <person name="Barry K."/>
            <person name="Detter J.C."/>
            <person name="Glavina del Rio T."/>
            <person name="Hammon N."/>
            <person name="Israni S."/>
            <person name="Dalin E."/>
            <person name="Tice H."/>
            <person name="Pitluck S."/>
            <person name="Saunders E."/>
            <person name="Brettin T."/>
            <person name="Bruce D."/>
            <person name="Han C."/>
            <person name="Tapia R."/>
            <person name="Schmutz J."/>
            <person name="Larimer F."/>
            <person name="Land M."/>
            <person name="Hauser L."/>
            <person name="Kyrpides N."/>
            <person name="Mikhailova N."/>
            <person name="Hoff W."/>
            <person name="Richardson P."/>
        </authorList>
    </citation>
    <scope>NUCLEOTIDE SEQUENCE [LARGE SCALE GENOMIC DNA]</scope>
    <source>
        <strain evidence="13">DSM 244 / SL1</strain>
    </source>
</reference>
<evidence type="ECO:0000256" key="9">
    <source>
        <dbReference type="ARBA" id="ARBA00023211"/>
    </source>
</evidence>
<protein>
    <recommendedName>
        <fullName evidence="10">Glutathione synthetase</fullName>
        <ecNumber evidence="10">6.3.2.3</ecNumber>
    </recommendedName>
    <alternativeName>
        <fullName evidence="10">GSH synthetase</fullName>
        <shortName evidence="10">GSH-S</shortName>
        <shortName evidence="10">GSHase</shortName>
    </alternativeName>
    <alternativeName>
        <fullName evidence="10">Glutathione synthase</fullName>
    </alternativeName>
</protein>
<dbReference type="InterPro" id="IPR004218">
    <property type="entry name" value="GSHS_ATP-bd"/>
</dbReference>
<dbReference type="Gene3D" id="3.30.470.20">
    <property type="entry name" value="ATP-grasp fold, B domain"/>
    <property type="match status" value="1"/>
</dbReference>
<dbReference type="SUPFAM" id="SSF56059">
    <property type="entry name" value="Glutathione synthetase ATP-binding domain-like"/>
    <property type="match status" value="1"/>
</dbReference>
<dbReference type="GO" id="GO:0046872">
    <property type="term" value="F:metal ion binding"/>
    <property type="evidence" value="ECO:0007669"/>
    <property type="project" value="UniProtKB-KW"/>
</dbReference>
<dbReference type="HAMAP" id="MF_00162">
    <property type="entry name" value="GSH_S"/>
    <property type="match status" value="1"/>
</dbReference>
<evidence type="ECO:0000256" key="5">
    <source>
        <dbReference type="ARBA" id="ARBA00022723"/>
    </source>
</evidence>
<dbReference type="KEGG" id="hha:Hhal_0935"/>
<evidence type="ECO:0000313" key="13">
    <source>
        <dbReference type="Proteomes" id="UP000000647"/>
    </source>
</evidence>
<dbReference type="AlphaFoldDB" id="A1WVJ9"/>
<dbReference type="GO" id="GO:0005737">
    <property type="term" value="C:cytoplasm"/>
    <property type="evidence" value="ECO:0007669"/>
    <property type="project" value="TreeGrafter"/>
</dbReference>
<dbReference type="Pfam" id="PF02951">
    <property type="entry name" value="GSH-S_N"/>
    <property type="match status" value="1"/>
</dbReference>
<dbReference type="HOGENOM" id="CLU_068239_0_0_6"/>
<evidence type="ECO:0000256" key="4">
    <source>
        <dbReference type="ARBA" id="ARBA00022684"/>
    </source>
</evidence>
<dbReference type="InterPro" id="IPR011761">
    <property type="entry name" value="ATP-grasp"/>
</dbReference>
<evidence type="ECO:0000259" key="11">
    <source>
        <dbReference type="PROSITE" id="PS50975"/>
    </source>
</evidence>
<dbReference type="UniPathway" id="UPA00142">
    <property type="reaction ID" value="UER00210"/>
</dbReference>
<dbReference type="GO" id="GO:0005524">
    <property type="term" value="F:ATP binding"/>
    <property type="evidence" value="ECO:0007669"/>
    <property type="project" value="UniProtKB-UniRule"/>
</dbReference>
<comment type="pathway">
    <text evidence="10">Sulfur metabolism; glutathione biosynthesis; glutathione from L-cysteine and L-glutamate: step 2/2.</text>
</comment>
<sequence length="314" mass="33857">MSARLGVVMDPIAAIKPRKDSTLALLLEAQRRGYELWYFLATDLYADGGAACGRGRPLTVRDDVHDWYTVGEPRAMPLAELDTILMREDPPVDAGYISATQLLSLAEAQGVRVVNRPAALRDANEKLFALHWPHLCPATRVAADPALLRGFIAEQGKAVLKPLDAMGGASIFVLADGDPNTSVVLETLTDGGRRYAMAQEYLPRIDEGDKRVLVFGGEPFPHALARIPARGETRGNLAAGGRGEAAPVTERERAVCAELAPTLRERGLELVGLDFIGERLTEINVTSPTCFREIDALCGVNTAGAFFDHLEGSA</sequence>
<dbReference type="Gene3D" id="3.40.50.20">
    <property type="match status" value="1"/>
</dbReference>
<comment type="catalytic activity">
    <reaction evidence="10">
        <text>gamma-L-glutamyl-L-cysteine + glycine + ATP = glutathione + ADP + phosphate + H(+)</text>
        <dbReference type="Rhea" id="RHEA:13557"/>
        <dbReference type="ChEBI" id="CHEBI:15378"/>
        <dbReference type="ChEBI" id="CHEBI:30616"/>
        <dbReference type="ChEBI" id="CHEBI:43474"/>
        <dbReference type="ChEBI" id="CHEBI:57305"/>
        <dbReference type="ChEBI" id="CHEBI:57925"/>
        <dbReference type="ChEBI" id="CHEBI:58173"/>
        <dbReference type="ChEBI" id="CHEBI:456216"/>
        <dbReference type="EC" id="6.3.2.3"/>
    </reaction>
</comment>
<organism evidence="12 13">
    <name type="scientific">Halorhodospira halophila (strain DSM 244 / SL1)</name>
    <name type="common">Ectothiorhodospira halophila (strain DSM 244 / SL1)</name>
    <dbReference type="NCBI Taxonomy" id="349124"/>
    <lineage>
        <taxon>Bacteria</taxon>
        <taxon>Pseudomonadati</taxon>
        <taxon>Pseudomonadota</taxon>
        <taxon>Gammaproteobacteria</taxon>
        <taxon>Chromatiales</taxon>
        <taxon>Ectothiorhodospiraceae</taxon>
        <taxon>Halorhodospira</taxon>
    </lineage>
</organism>
<dbReference type="InterPro" id="IPR013815">
    <property type="entry name" value="ATP_grasp_subdomain_1"/>
</dbReference>
<dbReference type="PANTHER" id="PTHR21621:SF4">
    <property type="entry name" value="GLUTATHIONE SYNTHETASE"/>
    <property type="match status" value="1"/>
</dbReference>
<reference evidence="12 13" key="2">
    <citation type="journal article" date="2013" name="Stand. Genomic Sci.">
        <title>Complete genome sequence of Halorhodospira halophila SL1.</title>
        <authorList>
            <person name="Challacombe J.F."/>
            <person name="Majid S."/>
            <person name="Deole R."/>
            <person name="Brettin T.S."/>
            <person name="Bruce D."/>
            <person name="Delano S.F."/>
            <person name="Detter J.C."/>
            <person name="Gleasner C.D."/>
            <person name="Han C.S."/>
            <person name="Misra M."/>
            <person name="Reitenga K.G."/>
            <person name="Mikhailova N."/>
            <person name="Woyke T."/>
            <person name="Pitluck S."/>
            <person name="Nolan M."/>
            <person name="Land M.L."/>
            <person name="Saunders E."/>
            <person name="Tapia R."/>
            <person name="Lapidus A."/>
            <person name="Ivanova N."/>
            <person name="Hoff W.D."/>
        </authorList>
    </citation>
    <scope>NUCLEOTIDE SEQUENCE [LARGE SCALE GENOMIC DNA]</scope>
    <source>
        <strain evidence="13">DSM 244 / SL1</strain>
    </source>
</reference>
<accession>A1WVJ9</accession>
<dbReference type="NCBIfam" id="NF003573">
    <property type="entry name" value="PRK05246.1"/>
    <property type="match status" value="1"/>
</dbReference>
<dbReference type="SUPFAM" id="SSF52440">
    <property type="entry name" value="PreATP-grasp domain"/>
    <property type="match status" value="1"/>
</dbReference>
<dbReference type="InterPro" id="IPR006284">
    <property type="entry name" value="Glut_synth_pro"/>
</dbReference>
<feature type="domain" description="ATP-grasp" evidence="11">
    <location>
        <begin position="126"/>
        <end position="311"/>
    </location>
</feature>
<dbReference type="PROSITE" id="PS50975">
    <property type="entry name" value="ATP_GRASP"/>
    <property type="match status" value="1"/>
</dbReference>
<evidence type="ECO:0000256" key="7">
    <source>
        <dbReference type="ARBA" id="ARBA00022840"/>
    </source>
</evidence>
<dbReference type="NCBIfam" id="TIGR01380">
    <property type="entry name" value="glut_syn"/>
    <property type="match status" value="1"/>
</dbReference>
<comment type="cofactor">
    <cofactor evidence="2">
        <name>Mg(2+)</name>
        <dbReference type="ChEBI" id="CHEBI:18420"/>
    </cofactor>
</comment>
<dbReference type="eggNOG" id="COG0189">
    <property type="taxonomic scope" value="Bacteria"/>
</dbReference>
<comment type="similarity">
    <text evidence="10">Belongs to the prokaryotic GSH synthase family.</text>
</comment>
<evidence type="ECO:0000256" key="6">
    <source>
        <dbReference type="ARBA" id="ARBA00022741"/>
    </source>
</evidence>